<dbReference type="STRING" id="1120964.GCA_001313265_06001"/>
<comment type="similarity">
    <text evidence="2">Belongs to the NADH:flavin oxidoreductase/NADH oxidase family.</text>
</comment>
<evidence type="ECO:0000313" key="5">
    <source>
        <dbReference type="EMBL" id="SEF73856.1"/>
    </source>
</evidence>
<proteinExistence type="inferred from homology"/>
<evidence type="ECO:0000313" key="6">
    <source>
        <dbReference type="Proteomes" id="UP000236736"/>
    </source>
</evidence>
<dbReference type="GO" id="GO:0016628">
    <property type="term" value="F:oxidoreductase activity, acting on the CH-CH group of donors, NAD or NADP as acceptor"/>
    <property type="evidence" value="ECO:0007669"/>
    <property type="project" value="UniProtKB-ARBA"/>
</dbReference>
<keyword evidence="6" id="KW-1185">Reference proteome</keyword>
<dbReference type="SUPFAM" id="SSF51395">
    <property type="entry name" value="FMN-linked oxidoreductases"/>
    <property type="match status" value="1"/>
</dbReference>
<dbReference type="InterPro" id="IPR045247">
    <property type="entry name" value="Oye-like"/>
</dbReference>
<feature type="domain" description="NADH:flavin oxidoreductase/NADH oxidase N-terminal" evidence="4">
    <location>
        <begin position="8"/>
        <end position="341"/>
    </location>
</feature>
<dbReference type="InterPro" id="IPR013785">
    <property type="entry name" value="Aldolase_TIM"/>
</dbReference>
<dbReference type="RefSeq" id="WP_103923904.1">
    <property type="nucleotide sequence ID" value="NZ_BBFN01000039.1"/>
</dbReference>
<sequence length="370" mass="41510">MKSTNQPLLQPIQVGDLTLKNRVWMAPMTRSRAANAENKVFELHEEYYRQRASAGLIITEGSQVSPRAVGYINTPGIYSAAQTEAWKGVTKAVHEKGGHIFIQLWHVGRMSHPDFHHGELPLSASATNPHSKSYTPEGFKDTVAAKAMTLEEIKQTILDFKNGAKNAMEAGFDGVEIHSSNGYLFHQFFNGTSNHRTDEYGGSIENRARILFEVIDAIKEVMPENRIGLRLNPSLHGVFGMTMDEETIPTFDYIIQRLNQYDLAYLHLSEPFTDVSEIPFAEQHIAKRYRSIYKGTLVINNAFDQESGNKVIEDGYADAVAFGKPFISNPDLPERFAENAPLADWDQSTFYTPGEKGFIDYPSLKEAEVS</sequence>
<organism evidence="5 6">
    <name type="scientific">Algoriphagus boritolerans DSM 17298 = JCM 18970</name>
    <dbReference type="NCBI Taxonomy" id="1120964"/>
    <lineage>
        <taxon>Bacteria</taxon>
        <taxon>Pseudomonadati</taxon>
        <taxon>Bacteroidota</taxon>
        <taxon>Cytophagia</taxon>
        <taxon>Cytophagales</taxon>
        <taxon>Cyclobacteriaceae</taxon>
        <taxon>Algoriphagus</taxon>
    </lineage>
</organism>
<keyword evidence="3" id="KW-0560">Oxidoreductase</keyword>
<dbReference type="Gene3D" id="3.20.20.70">
    <property type="entry name" value="Aldolase class I"/>
    <property type="match status" value="1"/>
</dbReference>
<comment type="cofactor">
    <cofactor evidence="1">
        <name>FMN</name>
        <dbReference type="ChEBI" id="CHEBI:58210"/>
    </cofactor>
</comment>
<dbReference type="Pfam" id="PF00724">
    <property type="entry name" value="Oxidored_FMN"/>
    <property type="match status" value="1"/>
</dbReference>
<dbReference type="GO" id="GO:0005829">
    <property type="term" value="C:cytosol"/>
    <property type="evidence" value="ECO:0007669"/>
    <property type="project" value="TreeGrafter"/>
</dbReference>
<evidence type="ECO:0000256" key="1">
    <source>
        <dbReference type="ARBA" id="ARBA00001917"/>
    </source>
</evidence>
<evidence type="ECO:0000256" key="2">
    <source>
        <dbReference type="ARBA" id="ARBA00005979"/>
    </source>
</evidence>
<dbReference type="FunFam" id="3.20.20.70:FF:000059">
    <property type="entry name" value="N-ethylmaleimide reductase, FMN-linked"/>
    <property type="match status" value="1"/>
</dbReference>
<dbReference type="OrthoDB" id="9772736at2"/>
<dbReference type="PANTHER" id="PTHR22893">
    <property type="entry name" value="NADH OXIDOREDUCTASE-RELATED"/>
    <property type="match status" value="1"/>
</dbReference>
<dbReference type="InterPro" id="IPR001155">
    <property type="entry name" value="OxRdtase_FMN_N"/>
</dbReference>
<protein>
    <submittedName>
        <fullName evidence="5">N-ethylmaleimide reductase</fullName>
    </submittedName>
</protein>
<dbReference type="GO" id="GO:0010181">
    <property type="term" value="F:FMN binding"/>
    <property type="evidence" value="ECO:0007669"/>
    <property type="project" value="InterPro"/>
</dbReference>
<dbReference type="PANTHER" id="PTHR22893:SF91">
    <property type="entry name" value="NADPH DEHYDROGENASE 2-RELATED"/>
    <property type="match status" value="1"/>
</dbReference>
<dbReference type="Proteomes" id="UP000236736">
    <property type="component" value="Unassembled WGS sequence"/>
</dbReference>
<dbReference type="CDD" id="cd02933">
    <property type="entry name" value="OYE_like_FMN"/>
    <property type="match status" value="1"/>
</dbReference>
<name>A0A1H5UFR2_9BACT</name>
<dbReference type="AlphaFoldDB" id="A0A1H5UFR2"/>
<evidence type="ECO:0000259" key="4">
    <source>
        <dbReference type="Pfam" id="PF00724"/>
    </source>
</evidence>
<evidence type="ECO:0000256" key="3">
    <source>
        <dbReference type="ARBA" id="ARBA00023002"/>
    </source>
</evidence>
<accession>A0A1H5UFR2</accession>
<dbReference type="EMBL" id="FNVR01000004">
    <property type="protein sequence ID" value="SEF73856.1"/>
    <property type="molecule type" value="Genomic_DNA"/>
</dbReference>
<gene>
    <name evidence="5" type="ORF">SAMN03080598_01241</name>
</gene>
<reference evidence="6" key="1">
    <citation type="submission" date="2016-10" db="EMBL/GenBank/DDBJ databases">
        <authorList>
            <person name="Varghese N."/>
            <person name="Submissions S."/>
        </authorList>
    </citation>
    <scope>NUCLEOTIDE SEQUENCE [LARGE SCALE GENOMIC DNA]</scope>
    <source>
        <strain evidence="6">DSM 17298</strain>
    </source>
</reference>